<name>A0A4D7QJJ8_9HYPH</name>
<dbReference type="InterPro" id="IPR039422">
    <property type="entry name" value="MarR/SlyA-like"/>
</dbReference>
<dbReference type="InterPro" id="IPR036390">
    <property type="entry name" value="WH_DNA-bd_sf"/>
</dbReference>
<dbReference type="SMART" id="SM00347">
    <property type="entry name" value="HTH_MARR"/>
    <property type="match status" value="1"/>
</dbReference>
<feature type="domain" description="HTH marR-type" evidence="1">
    <location>
        <begin position="29"/>
        <end position="159"/>
    </location>
</feature>
<evidence type="ECO:0000313" key="3">
    <source>
        <dbReference type="Proteomes" id="UP000298588"/>
    </source>
</evidence>
<keyword evidence="3" id="KW-1185">Reference proteome</keyword>
<dbReference type="PANTHER" id="PTHR33164:SF89">
    <property type="entry name" value="MARR FAMILY REGULATORY PROTEIN"/>
    <property type="match status" value="1"/>
</dbReference>
<dbReference type="InterPro" id="IPR036388">
    <property type="entry name" value="WH-like_DNA-bd_sf"/>
</dbReference>
<gene>
    <name evidence="2" type="ORF">E8L99_07070</name>
</gene>
<reference evidence="2 3" key="1">
    <citation type="submission" date="2019-04" db="EMBL/GenBank/DDBJ databases">
        <title>Phreatobacter aquaticus sp. nov.</title>
        <authorList>
            <person name="Choi A."/>
            <person name="Baek K."/>
        </authorList>
    </citation>
    <scope>NUCLEOTIDE SEQUENCE [LARGE SCALE GENOMIC DNA]</scope>
    <source>
        <strain evidence="2 3">NMCR1094</strain>
    </source>
</reference>
<dbReference type="SUPFAM" id="SSF46785">
    <property type="entry name" value="Winged helix' DNA-binding domain"/>
    <property type="match status" value="1"/>
</dbReference>
<dbReference type="Proteomes" id="UP000298588">
    <property type="component" value="Chromosome"/>
</dbReference>
<dbReference type="KEGG" id="paqt:E8L99_07070"/>
<dbReference type="PROSITE" id="PS50995">
    <property type="entry name" value="HTH_MARR_2"/>
    <property type="match status" value="1"/>
</dbReference>
<dbReference type="PANTHER" id="PTHR33164">
    <property type="entry name" value="TRANSCRIPTIONAL REGULATOR, MARR FAMILY"/>
    <property type="match status" value="1"/>
</dbReference>
<organism evidence="2 3">
    <name type="scientific">Phreatobacter aquaticus</name>
    <dbReference type="NCBI Taxonomy" id="2570229"/>
    <lineage>
        <taxon>Bacteria</taxon>
        <taxon>Pseudomonadati</taxon>
        <taxon>Pseudomonadota</taxon>
        <taxon>Alphaproteobacteria</taxon>
        <taxon>Hyphomicrobiales</taxon>
        <taxon>Phreatobacteraceae</taxon>
        <taxon>Phreatobacter</taxon>
    </lineage>
</organism>
<dbReference type="PRINTS" id="PR00598">
    <property type="entry name" value="HTHMARR"/>
</dbReference>
<dbReference type="AlphaFoldDB" id="A0A4D7QJJ8"/>
<sequence>MIMVTPSRKPRVAADAKDGAETLDFGMLPGLVGYVLRRAQLRVFEDFIRSFEPLALRPAQFSALLLIEANPGRSQREIAAGLGIQRPNFVAMMDEFEARGLARRTRSEVDRRSHALMLTPAGTDLLVRAKAVVAEHEARATAGLSEPDRLRLLALLKAM</sequence>
<dbReference type="Pfam" id="PF12802">
    <property type="entry name" value="MarR_2"/>
    <property type="match status" value="1"/>
</dbReference>
<evidence type="ECO:0000313" key="2">
    <source>
        <dbReference type="EMBL" id="QCK85544.1"/>
    </source>
</evidence>
<evidence type="ECO:0000259" key="1">
    <source>
        <dbReference type="PROSITE" id="PS50995"/>
    </source>
</evidence>
<accession>A0A4D7QJJ8</accession>
<dbReference type="EMBL" id="CP039865">
    <property type="protein sequence ID" value="QCK85544.1"/>
    <property type="molecule type" value="Genomic_DNA"/>
</dbReference>
<dbReference type="Gene3D" id="1.10.10.10">
    <property type="entry name" value="Winged helix-like DNA-binding domain superfamily/Winged helix DNA-binding domain"/>
    <property type="match status" value="1"/>
</dbReference>
<dbReference type="OrthoDB" id="8228089at2"/>
<proteinExistence type="predicted"/>
<dbReference type="InterPro" id="IPR000835">
    <property type="entry name" value="HTH_MarR-typ"/>
</dbReference>
<dbReference type="GO" id="GO:0006950">
    <property type="term" value="P:response to stress"/>
    <property type="evidence" value="ECO:0007669"/>
    <property type="project" value="TreeGrafter"/>
</dbReference>
<dbReference type="GO" id="GO:0003700">
    <property type="term" value="F:DNA-binding transcription factor activity"/>
    <property type="evidence" value="ECO:0007669"/>
    <property type="project" value="InterPro"/>
</dbReference>
<protein>
    <submittedName>
        <fullName evidence="2">Winged helix-turn-helix transcriptional regulator</fullName>
    </submittedName>
</protein>